<gene>
    <name evidence="6" type="ORF">GRI48_09760</name>
</gene>
<dbReference type="GO" id="GO:0030288">
    <property type="term" value="C:outer membrane-bounded periplasmic space"/>
    <property type="evidence" value="ECO:0007669"/>
    <property type="project" value="TreeGrafter"/>
</dbReference>
<dbReference type="Pfam" id="PF02872">
    <property type="entry name" value="5_nucleotid_C"/>
    <property type="match status" value="1"/>
</dbReference>
<evidence type="ECO:0000256" key="3">
    <source>
        <dbReference type="SAM" id="MobiDB-lite"/>
    </source>
</evidence>
<evidence type="ECO:0000313" key="6">
    <source>
        <dbReference type="EMBL" id="MXO63297.1"/>
    </source>
</evidence>
<dbReference type="EMBL" id="WTYN01000001">
    <property type="protein sequence ID" value="MXO63297.1"/>
    <property type="molecule type" value="Genomic_DNA"/>
</dbReference>
<reference evidence="6 7" key="1">
    <citation type="submission" date="2019-12" db="EMBL/GenBank/DDBJ databases">
        <title>Genomic-based taxomic classification of the family Erythrobacteraceae.</title>
        <authorList>
            <person name="Xu L."/>
        </authorList>
    </citation>
    <scope>NUCLEOTIDE SEQUENCE [LARGE SCALE GENOMIC DNA]</scope>
    <source>
        <strain evidence="6 7">MCCC 1A09965</strain>
    </source>
</reference>
<feature type="domain" description="5'-Nucleotidase C-terminal" evidence="5">
    <location>
        <begin position="401"/>
        <end position="544"/>
    </location>
</feature>
<feature type="chain" id="PRO_5033112402" evidence="2">
    <location>
        <begin position="19"/>
        <end position="580"/>
    </location>
</feature>
<dbReference type="InterPro" id="IPR004843">
    <property type="entry name" value="Calcineurin-like_PHP"/>
</dbReference>
<feature type="signal peptide" evidence="2">
    <location>
        <begin position="1"/>
        <end position="18"/>
    </location>
</feature>
<dbReference type="InterPro" id="IPR029052">
    <property type="entry name" value="Metallo-depent_PP-like"/>
</dbReference>
<dbReference type="PANTHER" id="PTHR11575">
    <property type="entry name" value="5'-NUCLEOTIDASE-RELATED"/>
    <property type="match status" value="1"/>
</dbReference>
<dbReference type="InterPro" id="IPR006179">
    <property type="entry name" value="5_nucleotidase/apyrase"/>
</dbReference>
<dbReference type="InterPro" id="IPR008334">
    <property type="entry name" value="5'-Nucleotdase_C"/>
</dbReference>
<keyword evidence="1 2" id="KW-0732">Signal</keyword>
<proteinExistence type="inferred from homology"/>
<dbReference type="PANTHER" id="PTHR11575:SF24">
    <property type="entry name" value="5'-NUCLEOTIDASE"/>
    <property type="match status" value="1"/>
</dbReference>
<keyword evidence="7" id="KW-1185">Reference proteome</keyword>
<accession>A0A844YH88</accession>
<evidence type="ECO:0000259" key="5">
    <source>
        <dbReference type="Pfam" id="PF02872"/>
    </source>
</evidence>
<keyword evidence="2" id="KW-0547">Nucleotide-binding</keyword>
<dbReference type="Gene3D" id="3.90.780.10">
    <property type="entry name" value="5'-Nucleotidase, C-terminal domain"/>
    <property type="match status" value="1"/>
</dbReference>
<feature type="region of interest" description="Disordered" evidence="3">
    <location>
        <begin position="336"/>
        <end position="360"/>
    </location>
</feature>
<dbReference type="Pfam" id="PF00149">
    <property type="entry name" value="Metallophos"/>
    <property type="match status" value="1"/>
</dbReference>
<protein>
    <submittedName>
        <fullName evidence="6">Bifunctional metallophosphatase/5'-nucleotidase</fullName>
    </submittedName>
</protein>
<dbReference type="PROSITE" id="PS51257">
    <property type="entry name" value="PROKAR_LIPOPROTEIN"/>
    <property type="match status" value="1"/>
</dbReference>
<comment type="similarity">
    <text evidence="2">Belongs to the 5'-nucleotidase family.</text>
</comment>
<dbReference type="RefSeq" id="WP_160674699.1">
    <property type="nucleotide sequence ID" value="NZ_WTYN01000001.1"/>
</dbReference>
<dbReference type="AlphaFoldDB" id="A0A844YH88"/>
<dbReference type="PRINTS" id="PR01607">
    <property type="entry name" value="APYRASEFAMLY"/>
</dbReference>
<evidence type="ECO:0000256" key="1">
    <source>
        <dbReference type="ARBA" id="ARBA00022729"/>
    </source>
</evidence>
<keyword evidence="2" id="KW-0378">Hydrolase</keyword>
<dbReference type="GO" id="GO:0008253">
    <property type="term" value="F:5'-nucleotidase activity"/>
    <property type="evidence" value="ECO:0007669"/>
    <property type="project" value="TreeGrafter"/>
</dbReference>
<evidence type="ECO:0000259" key="4">
    <source>
        <dbReference type="Pfam" id="PF00149"/>
    </source>
</evidence>
<feature type="domain" description="Calcineurin-like phosphoesterase" evidence="4">
    <location>
        <begin position="34"/>
        <end position="291"/>
    </location>
</feature>
<organism evidence="6 7">
    <name type="scientific">Qipengyuania oceanensis</name>
    <dbReference type="NCBI Taxonomy" id="1463597"/>
    <lineage>
        <taxon>Bacteria</taxon>
        <taxon>Pseudomonadati</taxon>
        <taxon>Pseudomonadota</taxon>
        <taxon>Alphaproteobacteria</taxon>
        <taxon>Sphingomonadales</taxon>
        <taxon>Erythrobacteraceae</taxon>
        <taxon>Qipengyuania</taxon>
    </lineage>
</organism>
<evidence type="ECO:0000256" key="2">
    <source>
        <dbReference type="RuleBase" id="RU362119"/>
    </source>
</evidence>
<comment type="caution">
    <text evidence="6">The sequence shown here is derived from an EMBL/GenBank/DDBJ whole genome shotgun (WGS) entry which is preliminary data.</text>
</comment>
<dbReference type="GO" id="GO:0000166">
    <property type="term" value="F:nucleotide binding"/>
    <property type="evidence" value="ECO:0007669"/>
    <property type="project" value="UniProtKB-KW"/>
</dbReference>
<evidence type="ECO:0000313" key="7">
    <source>
        <dbReference type="Proteomes" id="UP000445582"/>
    </source>
</evidence>
<name>A0A844YH88_9SPHN</name>
<dbReference type="InterPro" id="IPR036907">
    <property type="entry name" value="5'-Nucleotdase_C_sf"/>
</dbReference>
<dbReference type="SUPFAM" id="SSF56300">
    <property type="entry name" value="Metallo-dependent phosphatases"/>
    <property type="match status" value="1"/>
</dbReference>
<dbReference type="OrthoDB" id="9803927at2"/>
<dbReference type="Gene3D" id="3.60.21.10">
    <property type="match status" value="1"/>
</dbReference>
<dbReference type="SUPFAM" id="SSF55816">
    <property type="entry name" value="5'-nucleotidase (syn. UDP-sugar hydrolase), C-terminal domain"/>
    <property type="match status" value="1"/>
</dbReference>
<dbReference type="Proteomes" id="UP000445582">
    <property type="component" value="Unassembled WGS sequence"/>
</dbReference>
<dbReference type="GO" id="GO:0009166">
    <property type="term" value="P:nucleotide catabolic process"/>
    <property type="evidence" value="ECO:0007669"/>
    <property type="project" value="InterPro"/>
</dbReference>
<dbReference type="GO" id="GO:0008768">
    <property type="term" value="F:UDP-sugar diphosphatase activity"/>
    <property type="evidence" value="ECO:0007669"/>
    <property type="project" value="TreeGrafter"/>
</dbReference>
<sequence>MRFTLLAALSALSLGACATVPQADRSPTAATHTLRIVGLNDFHGNLQPIPRQFGVRLSETETVTVPVGGAAWLAGAVETVRAKGDDVLVISAGDLIGASPLVSSIFLDEPSIGAMNRIGLDFNAVGNHEFDNGWQELRRLQDGGCAKFTLREPCRVEQPFEGADFSFLAANVVTDEGRTLFPAYGTKTFGQGEDAVSVAIIGLTLEDTPNLVTPSGVAGLHFRDEAATINSLVPQIRERGIETIIVAIHQGLYSNLPYSEGGCEGISGPLLDILSQLDPAIDYVHSGHTHNQYVCDYATIDPTRHFIVTSGGYGGSYLTEAVLEIDRRTGDVVASSASNTVIQSEGKDRDGRPLPTDPRLGTIVPDAKIADYVARYVAAASDAANRPVGKLAGQAGKPGPATEETKLGNLIADGQLAATRSAGAVIALMNNTGIRADLTPAEDGSVTFGDIYAVQPFGNALVTKTFTGAQLIALLEQQVDDDGVVQTFSPSKGFAFAYDMTRPAGNRIVSASLDGTPIAPQARYRVTMNSFLAAGGDTFTVFKDGADAVTGPVDLDAFEAYLVAVPVRELPSLGRVTAID</sequence>